<proteinExistence type="predicted"/>
<accession>A0A1Q2HSI1</accession>
<dbReference type="Proteomes" id="UP000188273">
    <property type="component" value="Chromosome"/>
</dbReference>
<dbReference type="EMBL" id="CP019633">
    <property type="protein sequence ID" value="AQQ10402.1"/>
    <property type="molecule type" value="Genomic_DNA"/>
</dbReference>
<name>A0A1Q2HSI1_9BACT</name>
<protein>
    <submittedName>
        <fullName evidence="1">Uncharacterized protein</fullName>
    </submittedName>
</protein>
<gene>
    <name evidence="1" type="ORF">L21SP3_02234</name>
</gene>
<dbReference type="RefSeq" id="WP_161488194.1">
    <property type="nucleotide sequence ID" value="NZ_CP019633.1"/>
</dbReference>
<keyword evidence="2" id="KW-1185">Reference proteome</keyword>
<dbReference type="KEGG" id="pbu:L21SP3_02234"/>
<dbReference type="STRING" id="1940790.L21SP3_02234"/>
<sequence>MKVLNLFGNPAGNGVKKEKIGAAVNIHYEIAAVEICIKESKMHLLEDE</sequence>
<evidence type="ECO:0000313" key="2">
    <source>
        <dbReference type="Proteomes" id="UP000188273"/>
    </source>
</evidence>
<reference evidence="2" key="1">
    <citation type="submission" date="2017-02" db="EMBL/GenBank/DDBJ databases">
        <title>Comparative genomics and description of representatives of a novel lineage of planctomycetes thriving in anoxic sediments.</title>
        <authorList>
            <person name="Spring S."/>
            <person name="Bunk B."/>
            <person name="Sproer C."/>
            <person name="Klenk H.-P."/>
        </authorList>
    </citation>
    <scope>NUCLEOTIDE SEQUENCE [LARGE SCALE GENOMIC DNA]</scope>
    <source>
        <strain evidence="2">L21-RPul-D3</strain>
    </source>
</reference>
<evidence type="ECO:0000313" key="1">
    <source>
        <dbReference type="EMBL" id="AQQ10402.1"/>
    </source>
</evidence>
<organism evidence="1 2">
    <name type="scientific">Sedimentisphaera cyanobacteriorum</name>
    <dbReference type="NCBI Taxonomy" id="1940790"/>
    <lineage>
        <taxon>Bacteria</taxon>
        <taxon>Pseudomonadati</taxon>
        <taxon>Planctomycetota</taxon>
        <taxon>Phycisphaerae</taxon>
        <taxon>Sedimentisphaerales</taxon>
        <taxon>Sedimentisphaeraceae</taxon>
        <taxon>Sedimentisphaera</taxon>
    </lineage>
</organism>
<dbReference type="AlphaFoldDB" id="A0A1Q2HSI1"/>